<dbReference type="EMBL" id="OBEG01000002">
    <property type="protein sequence ID" value="SNY80922.1"/>
    <property type="molecule type" value="Genomic_DNA"/>
</dbReference>
<dbReference type="Pfam" id="PF14016">
    <property type="entry name" value="DUF4232"/>
    <property type="match status" value="1"/>
</dbReference>
<organism evidence="2 3">
    <name type="scientific">Nocardia amikacinitolerans</name>
    <dbReference type="NCBI Taxonomy" id="756689"/>
    <lineage>
        <taxon>Bacteria</taxon>
        <taxon>Bacillati</taxon>
        <taxon>Actinomycetota</taxon>
        <taxon>Actinomycetes</taxon>
        <taxon>Mycobacteriales</taxon>
        <taxon>Nocardiaceae</taxon>
        <taxon>Nocardia</taxon>
    </lineage>
</organism>
<protein>
    <recommendedName>
        <fullName evidence="1">DUF4232 domain-containing protein</fullName>
    </recommendedName>
</protein>
<reference evidence="2 3" key="1">
    <citation type="submission" date="2017-09" db="EMBL/GenBank/DDBJ databases">
        <authorList>
            <person name="Ehlers B."/>
            <person name="Leendertz F.H."/>
        </authorList>
    </citation>
    <scope>NUCLEOTIDE SEQUENCE [LARGE SCALE GENOMIC DNA]</scope>
    <source>
        <strain evidence="2 3">DSM 45537</strain>
    </source>
</reference>
<dbReference type="PROSITE" id="PS51257">
    <property type="entry name" value="PROKAR_LIPOPROTEIN"/>
    <property type="match status" value="1"/>
</dbReference>
<dbReference type="AlphaFoldDB" id="A0A285L7Q6"/>
<gene>
    <name evidence="2" type="ORF">SAMN04244553_2497</name>
</gene>
<dbReference type="RefSeq" id="WP_097245034.1">
    <property type="nucleotide sequence ID" value="NZ_OBEG01000002.1"/>
</dbReference>
<feature type="domain" description="DUF4232" evidence="1">
    <location>
        <begin position="59"/>
        <end position="194"/>
    </location>
</feature>
<proteinExistence type="predicted"/>
<evidence type="ECO:0000259" key="1">
    <source>
        <dbReference type="Pfam" id="PF14016"/>
    </source>
</evidence>
<evidence type="ECO:0000313" key="2">
    <source>
        <dbReference type="EMBL" id="SNY80922.1"/>
    </source>
</evidence>
<evidence type="ECO:0000313" key="3">
    <source>
        <dbReference type="Proteomes" id="UP000219565"/>
    </source>
</evidence>
<name>A0A285L7Q6_9NOCA</name>
<dbReference type="OrthoDB" id="3480105at2"/>
<dbReference type="InterPro" id="IPR025326">
    <property type="entry name" value="DUF4232"/>
</dbReference>
<sequence>MGMRAVVIGAGIAGALIGCAGCASPREYGTDDAIWASTTTAKAAGAQSTSGVPDDPLRCRSAELSLRSVAGPRDGGGAVRAYLVLTNASGRTCTVFGHPGVDFVNNDTLFGARTEPVPPSASAPRAVQTLDPGESTAAEFVFRGEPGGTCTEMNAIRVVPPDETVALTTPLVDLHAGPVARFRVCDKVVTVGAFTTARGLPRK</sequence>
<keyword evidence="3" id="KW-1185">Reference proteome</keyword>
<dbReference type="Proteomes" id="UP000219565">
    <property type="component" value="Unassembled WGS sequence"/>
</dbReference>
<accession>A0A285L7Q6</accession>